<dbReference type="PANTHER" id="PTHR37422">
    <property type="entry name" value="TEICHURONIC ACID BIOSYNTHESIS PROTEIN TUAE"/>
    <property type="match status" value="1"/>
</dbReference>
<keyword evidence="8" id="KW-1185">Reference proteome</keyword>
<feature type="transmembrane region" description="Helical" evidence="5">
    <location>
        <begin position="251"/>
        <end position="268"/>
    </location>
</feature>
<gene>
    <name evidence="7" type="ORF">BC6307_21380</name>
</gene>
<feature type="transmembrane region" description="Helical" evidence="5">
    <location>
        <begin position="280"/>
        <end position="300"/>
    </location>
</feature>
<comment type="subcellular location">
    <subcellularLocation>
        <location evidence="1">Membrane</location>
        <topology evidence="1">Multi-pass membrane protein</topology>
    </subcellularLocation>
</comment>
<feature type="transmembrane region" description="Helical" evidence="5">
    <location>
        <begin position="417"/>
        <end position="435"/>
    </location>
</feature>
<feature type="transmembrane region" description="Helical" evidence="5">
    <location>
        <begin position="105"/>
        <end position="123"/>
    </location>
</feature>
<evidence type="ECO:0000256" key="1">
    <source>
        <dbReference type="ARBA" id="ARBA00004141"/>
    </source>
</evidence>
<organism evidence="7 8">
    <name type="scientific">Sutcliffiella cohnii</name>
    <dbReference type="NCBI Taxonomy" id="33932"/>
    <lineage>
        <taxon>Bacteria</taxon>
        <taxon>Bacillati</taxon>
        <taxon>Bacillota</taxon>
        <taxon>Bacilli</taxon>
        <taxon>Bacillales</taxon>
        <taxon>Bacillaceae</taxon>
        <taxon>Sutcliffiella</taxon>
    </lineage>
</organism>
<proteinExistence type="predicted"/>
<dbReference type="STRING" id="1314751.GCA_001591425_03626"/>
<dbReference type="RefSeq" id="WP_066419409.1">
    <property type="nucleotide sequence ID" value="NZ_CP018866.1"/>
</dbReference>
<dbReference type="Pfam" id="PF04932">
    <property type="entry name" value="Wzy_C"/>
    <property type="match status" value="1"/>
</dbReference>
<evidence type="ECO:0000256" key="2">
    <source>
        <dbReference type="ARBA" id="ARBA00022692"/>
    </source>
</evidence>
<feature type="transmembrane region" description="Helical" evidence="5">
    <location>
        <begin position="129"/>
        <end position="147"/>
    </location>
</feature>
<keyword evidence="2 5" id="KW-0812">Transmembrane</keyword>
<evidence type="ECO:0000256" key="4">
    <source>
        <dbReference type="ARBA" id="ARBA00023136"/>
    </source>
</evidence>
<evidence type="ECO:0000256" key="5">
    <source>
        <dbReference type="SAM" id="Phobius"/>
    </source>
</evidence>
<protein>
    <recommendedName>
        <fullName evidence="6">O-antigen ligase-related domain-containing protein</fullName>
    </recommendedName>
</protein>
<dbReference type="Proteomes" id="UP000215224">
    <property type="component" value="Chromosome"/>
</dbReference>
<dbReference type="InterPro" id="IPR007016">
    <property type="entry name" value="O-antigen_ligase-rel_domated"/>
</dbReference>
<reference evidence="7 8" key="1">
    <citation type="submission" date="2016-12" db="EMBL/GenBank/DDBJ databases">
        <title>The whole genome sequencing and assembly of Bacillus cohnii DSM 6307T strain.</title>
        <authorList>
            <person name="Lee Y.-J."/>
            <person name="Yi H."/>
            <person name="Bahn Y.-S."/>
            <person name="Kim J.F."/>
            <person name="Lee D.-W."/>
        </authorList>
    </citation>
    <scope>NUCLEOTIDE SEQUENCE [LARGE SCALE GENOMIC DNA]</scope>
    <source>
        <strain evidence="7 8">DSM 6307</strain>
    </source>
</reference>
<keyword evidence="4 5" id="KW-0472">Membrane</keyword>
<feature type="transmembrane region" description="Helical" evidence="5">
    <location>
        <begin position="72"/>
        <end position="93"/>
    </location>
</feature>
<feature type="transmembrane region" description="Helical" evidence="5">
    <location>
        <begin position="37"/>
        <end position="60"/>
    </location>
</feature>
<dbReference type="KEGG" id="bcoh:BC6307_21380"/>
<evidence type="ECO:0000259" key="6">
    <source>
        <dbReference type="Pfam" id="PF04932"/>
    </source>
</evidence>
<dbReference type="GO" id="GO:0016020">
    <property type="term" value="C:membrane"/>
    <property type="evidence" value="ECO:0007669"/>
    <property type="project" value="UniProtKB-SubCell"/>
</dbReference>
<sequence>MNIKKTKKLNTSFYSFTFIALIILLVSIYISQSVLSVIMFLAVLFLFILKDPGIGYAGWIMSYGFYYPIGEAAGMMPHFILFPIIIFTVFIQFLRRVKFSFPREILAFCIVFAIIAGASLLFSRDPNQSIIPFVLIIFALLTTTVIISSAIQDDRVLKLMNTAIVFSLIAAVLSIAIGDGLSDIGRAGLGGNVKKLANIASPALVILFIHMLFLLNKRSSLFIYKLPQKPTLLLFLLSIATLLITVSRGPILAVVVSIFFIIISSFIWQQGFFSKVKTFIIIGISLVLVTIAIPFIDTYFTNEQMNRVSLDTWGNNPRWEIWLGALSQLSSREYIFGSGLGIYRELELLSGHSYYAHSVYFDTLTTMGVAGATALFVLLIYLILFCIKTKNIYGIGLYILTIWTYATHGSITGSIEFWTFIAMVFASCYIAKTKASTT</sequence>
<dbReference type="PANTHER" id="PTHR37422:SF13">
    <property type="entry name" value="LIPOPOLYSACCHARIDE BIOSYNTHESIS PROTEIN PA4999-RELATED"/>
    <property type="match status" value="1"/>
</dbReference>
<feature type="transmembrane region" description="Helical" evidence="5">
    <location>
        <begin position="159"/>
        <end position="177"/>
    </location>
</feature>
<feature type="domain" description="O-antigen ligase-related" evidence="6">
    <location>
        <begin position="233"/>
        <end position="375"/>
    </location>
</feature>
<dbReference type="AlphaFoldDB" id="A0A223KW78"/>
<feature type="transmembrane region" description="Helical" evidence="5">
    <location>
        <begin position="197"/>
        <end position="215"/>
    </location>
</feature>
<keyword evidence="3 5" id="KW-1133">Transmembrane helix</keyword>
<dbReference type="InterPro" id="IPR051533">
    <property type="entry name" value="WaaL-like"/>
</dbReference>
<accession>A0A223KW78</accession>
<evidence type="ECO:0000313" key="8">
    <source>
        <dbReference type="Proteomes" id="UP000215224"/>
    </source>
</evidence>
<evidence type="ECO:0000256" key="3">
    <source>
        <dbReference type="ARBA" id="ARBA00022989"/>
    </source>
</evidence>
<feature type="transmembrane region" description="Helical" evidence="5">
    <location>
        <begin position="392"/>
        <end position="411"/>
    </location>
</feature>
<feature type="transmembrane region" description="Helical" evidence="5">
    <location>
        <begin position="364"/>
        <end position="385"/>
    </location>
</feature>
<feature type="transmembrane region" description="Helical" evidence="5">
    <location>
        <begin position="12"/>
        <end position="30"/>
    </location>
</feature>
<dbReference type="EMBL" id="CP018866">
    <property type="protein sequence ID" value="AST93633.1"/>
    <property type="molecule type" value="Genomic_DNA"/>
</dbReference>
<name>A0A223KW78_9BACI</name>
<evidence type="ECO:0000313" key="7">
    <source>
        <dbReference type="EMBL" id="AST93633.1"/>
    </source>
</evidence>